<dbReference type="EMBL" id="JARIHO010000112">
    <property type="protein sequence ID" value="KAJ7302719.1"/>
    <property type="molecule type" value="Genomic_DNA"/>
</dbReference>
<accession>A0AAD6Z0F4</accession>
<sequence length="422" mass="46050">MPIITIFGVTGTRVRSAVIDAVLADGKYTPRAVSHSLDTDASKALKARGVEVVVGNLFDKDSLKKAIQGSKVVFGEKVTNFWDPAVYPADATGKSEIEQEKNLVDAAKEVDVKFFIWRSHKDSTNTSATMIVRIFKVHCANSQRLGADKAMVEAYLRASGVPFAVLHTGRFGENLWKFGVLAKIDTGYSIAIPQFDANDVQSATCQWVRHDFGTAAVALLTNYTDKTKGVLGKVYPVVSLRFTYTELAAAFTTAINKEVKFIQVESAGIAEVDEMFLSQAKTPAFKIIPFPNPDLIAFGVKFTTLDEFVQKEIHPGNFSPPTSGPTTQEVVQYYRASSVALMLDGYNNTAYFLTSTDDTPLPESVDKEFLACLNFTIGAAVPLVDAPSKKLSHKDIAWIVIGCVVGTAGALLRLEKEFDFCK</sequence>
<keyword evidence="2" id="KW-0521">NADP</keyword>
<dbReference type="Proteomes" id="UP001218218">
    <property type="component" value="Unassembled WGS sequence"/>
</dbReference>
<keyword evidence="5" id="KW-1185">Reference proteome</keyword>
<evidence type="ECO:0000256" key="2">
    <source>
        <dbReference type="ARBA" id="ARBA00022857"/>
    </source>
</evidence>
<comment type="similarity">
    <text evidence="1">Belongs to the NmrA-type oxidoreductase family.</text>
</comment>
<dbReference type="PANTHER" id="PTHR42748:SF7">
    <property type="entry name" value="NMRA LIKE REDOX SENSOR 1-RELATED"/>
    <property type="match status" value="1"/>
</dbReference>
<dbReference type="PANTHER" id="PTHR42748">
    <property type="entry name" value="NITROGEN METABOLITE REPRESSION PROTEIN NMRA FAMILY MEMBER"/>
    <property type="match status" value="1"/>
</dbReference>
<organism evidence="4 5">
    <name type="scientific">Mycena albidolilacea</name>
    <dbReference type="NCBI Taxonomy" id="1033008"/>
    <lineage>
        <taxon>Eukaryota</taxon>
        <taxon>Fungi</taxon>
        <taxon>Dikarya</taxon>
        <taxon>Basidiomycota</taxon>
        <taxon>Agaricomycotina</taxon>
        <taxon>Agaricomycetes</taxon>
        <taxon>Agaricomycetidae</taxon>
        <taxon>Agaricales</taxon>
        <taxon>Marasmiineae</taxon>
        <taxon>Mycenaceae</taxon>
        <taxon>Mycena</taxon>
    </lineage>
</organism>
<dbReference type="Gene3D" id="3.40.50.720">
    <property type="entry name" value="NAD(P)-binding Rossmann-like Domain"/>
    <property type="match status" value="1"/>
</dbReference>
<dbReference type="SUPFAM" id="SSF51735">
    <property type="entry name" value="NAD(P)-binding Rossmann-fold domains"/>
    <property type="match status" value="1"/>
</dbReference>
<dbReference type="Pfam" id="PF05368">
    <property type="entry name" value="NmrA"/>
    <property type="match status" value="1"/>
</dbReference>
<comment type="caution">
    <text evidence="4">The sequence shown here is derived from an EMBL/GenBank/DDBJ whole genome shotgun (WGS) entry which is preliminary data.</text>
</comment>
<evidence type="ECO:0000313" key="5">
    <source>
        <dbReference type="Proteomes" id="UP001218218"/>
    </source>
</evidence>
<reference evidence="4" key="1">
    <citation type="submission" date="2023-03" db="EMBL/GenBank/DDBJ databases">
        <title>Massive genome expansion in bonnet fungi (Mycena s.s.) driven by repeated elements and novel gene families across ecological guilds.</title>
        <authorList>
            <consortium name="Lawrence Berkeley National Laboratory"/>
            <person name="Harder C.B."/>
            <person name="Miyauchi S."/>
            <person name="Viragh M."/>
            <person name="Kuo A."/>
            <person name="Thoen E."/>
            <person name="Andreopoulos B."/>
            <person name="Lu D."/>
            <person name="Skrede I."/>
            <person name="Drula E."/>
            <person name="Henrissat B."/>
            <person name="Morin E."/>
            <person name="Kohler A."/>
            <person name="Barry K."/>
            <person name="LaButti K."/>
            <person name="Morin E."/>
            <person name="Salamov A."/>
            <person name="Lipzen A."/>
            <person name="Mereny Z."/>
            <person name="Hegedus B."/>
            <person name="Baldrian P."/>
            <person name="Stursova M."/>
            <person name="Weitz H."/>
            <person name="Taylor A."/>
            <person name="Grigoriev I.V."/>
            <person name="Nagy L.G."/>
            <person name="Martin F."/>
            <person name="Kauserud H."/>
        </authorList>
    </citation>
    <scope>NUCLEOTIDE SEQUENCE</scope>
    <source>
        <strain evidence="4">CBHHK002</strain>
    </source>
</reference>
<dbReference type="InterPro" id="IPR051164">
    <property type="entry name" value="NmrA-like_oxidored"/>
</dbReference>
<proteinExistence type="inferred from homology"/>
<name>A0AAD6Z0F4_9AGAR</name>
<evidence type="ECO:0000259" key="3">
    <source>
        <dbReference type="Pfam" id="PF05368"/>
    </source>
</evidence>
<evidence type="ECO:0000313" key="4">
    <source>
        <dbReference type="EMBL" id="KAJ7302719.1"/>
    </source>
</evidence>
<protein>
    <recommendedName>
        <fullName evidence="3">NmrA-like domain-containing protein</fullName>
    </recommendedName>
</protein>
<dbReference type="InterPro" id="IPR008030">
    <property type="entry name" value="NmrA-like"/>
</dbReference>
<gene>
    <name evidence="4" type="ORF">DFH08DRAFT_1089644</name>
</gene>
<dbReference type="AlphaFoldDB" id="A0AAD6Z0F4"/>
<evidence type="ECO:0000256" key="1">
    <source>
        <dbReference type="ARBA" id="ARBA00006328"/>
    </source>
</evidence>
<dbReference type="InterPro" id="IPR036291">
    <property type="entry name" value="NAD(P)-bd_dom_sf"/>
</dbReference>
<dbReference type="Gene3D" id="3.90.25.10">
    <property type="entry name" value="UDP-galactose 4-epimerase, domain 1"/>
    <property type="match status" value="1"/>
</dbReference>
<feature type="domain" description="NmrA-like" evidence="3">
    <location>
        <begin position="4"/>
        <end position="268"/>
    </location>
</feature>